<dbReference type="OrthoDB" id="9797895at2"/>
<dbReference type="KEGG" id="fll:EI427_24945"/>
<keyword evidence="1" id="KW-0479">Metal-binding</keyword>
<dbReference type="GO" id="GO:0046872">
    <property type="term" value="F:metal ion binding"/>
    <property type="evidence" value="ECO:0007669"/>
    <property type="project" value="UniProtKB-KW"/>
</dbReference>
<evidence type="ECO:0000313" key="4">
    <source>
        <dbReference type="Proteomes" id="UP000267268"/>
    </source>
</evidence>
<dbReference type="Gene3D" id="3.40.50.1400">
    <property type="match status" value="2"/>
</dbReference>
<evidence type="ECO:0000256" key="2">
    <source>
        <dbReference type="ARBA" id="ARBA00023239"/>
    </source>
</evidence>
<dbReference type="Proteomes" id="UP000267268">
    <property type="component" value="Chromosome 2"/>
</dbReference>
<gene>
    <name evidence="3" type="ORF">EI427_24945</name>
</gene>
<dbReference type="SUPFAM" id="SSF53800">
    <property type="entry name" value="Chelatase"/>
    <property type="match status" value="1"/>
</dbReference>
<keyword evidence="2" id="KW-0456">Lyase</keyword>
<dbReference type="InterPro" id="IPR050963">
    <property type="entry name" value="Sirohydro_Cobaltochel/CbiX"/>
</dbReference>
<accession>A0A3Q9FQA1</accession>
<sequence length="313" mass="35337">MAMKEGILLCGHGSRRKTGTDAFKKLVGILQKRYEENYEVDYGFLEFSHPLYEAAVERLYQKGVRVIYALPVILFAGSHAKNDIPYEMNTIQSYYPDLQIKMGKHIGVSSYLLELSKKRILEQETLLPPIDRKECGLIVIGRGTTDPDANSDVHKLAAMLWEGMGFGFTTVAYSGTAYPTIADSLPMIEKLGFKRTYVIPFFFFTGVLLERIYAAVDAFDLTSTTKYISTDAFGSDEYILKAFDERLDQAINGEANMNCQLCKYRKQIIGFEEEEGKEQIGHHLNVKGILFEEEEKVNEKKGVVAAFKNVLGI</sequence>
<dbReference type="CDD" id="cd03414">
    <property type="entry name" value="CbiX_SirB_C"/>
    <property type="match status" value="1"/>
</dbReference>
<dbReference type="AlphaFoldDB" id="A0A3Q9FQA1"/>
<dbReference type="CDD" id="cd03416">
    <property type="entry name" value="CbiX_SirB_N"/>
    <property type="match status" value="1"/>
</dbReference>
<dbReference type="PANTHER" id="PTHR33542">
    <property type="entry name" value="SIROHYDROCHLORIN FERROCHELATASE, CHLOROPLASTIC"/>
    <property type="match status" value="1"/>
</dbReference>
<evidence type="ECO:0000256" key="1">
    <source>
        <dbReference type="ARBA" id="ARBA00022723"/>
    </source>
</evidence>
<evidence type="ECO:0000313" key="3">
    <source>
        <dbReference type="EMBL" id="AZQ65462.1"/>
    </source>
</evidence>
<dbReference type="GO" id="GO:0016829">
    <property type="term" value="F:lyase activity"/>
    <property type="evidence" value="ECO:0007669"/>
    <property type="project" value="UniProtKB-KW"/>
</dbReference>
<keyword evidence="4" id="KW-1185">Reference proteome</keyword>
<dbReference type="InterPro" id="IPR002762">
    <property type="entry name" value="CbiX-like"/>
</dbReference>
<dbReference type="EMBL" id="CP034563">
    <property type="protein sequence ID" value="AZQ65462.1"/>
    <property type="molecule type" value="Genomic_DNA"/>
</dbReference>
<reference evidence="3 4" key="1">
    <citation type="submission" date="2018-12" db="EMBL/GenBank/DDBJ databases">
        <title>Flammeovirga pectinis sp. nov., isolated from the gut of the Korean scallop, Patinopecten yessoensis.</title>
        <authorList>
            <person name="Bae J.-W."/>
            <person name="Jeong Y.-S."/>
            <person name="Kang W."/>
        </authorList>
    </citation>
    <scope>NUCLEOTIDE SEQUENCE [LARGE SCALE GENOMIC DNA]</scope>
    <source>
        <strain evidence="3 4">L12M1</strain>
    </source>
</reference>
<dbReference type="Pfam" id="PF01903">
    <property type="entry name" value="CbiX"/>
    <property type="match status" value="2"/>
</dbReference>
<dbReference type="PANTHER" id="PTHR33542:SF3">
    <property type="entry name" value="SIROHYDROCHLORIN FERROCHELATASE, CHLOROPLASTIC"/>
    <property type="match status" value="1"/>
</dbReference>
<organism evidence="3 4">
    <name type="scientific">Flammeovirga pectinis</name>
    <dbReference type="NCBI Taxonomy" id="2494373"/>
    <lineage>
        <taxon>Bacteria</taxon>
        <taxon>Pseudomonadati</taxon>
        <taxon>Bacteroidota</taxon>
        <taxon>Cytophagia</taxon>
        <taxon>Cytophagales</taxon>
        <taxon>Flammeovirgaceae</taxon>
        <taxon>Flammeovirga</taxon>
    </lineage>
</organism>
<proteinExistence type="predicted"/>
<name>A0A3Q9FQA1_9BACT</name>
<protein>
    <submittedName>
        <fullName evidence="3">Sirohydrochlorin chelatase</fullName>
    </submittedName>
</protein>